<accession>A0A4P9W9Q6</accession>
<keyword evidence="1" id="KW-0732">Signal</keyword>
<dbReference type="EMBL" id="KZ996262">
    <property type="protein sequence ID" value="RKO89144.1"/>
    <property type="molecule type" value="Genomic_DNA"/>
</dbReference>
<reference evidence="3" key="1">
    <citation type="journal article" date="2018" name="Nat. Microbiol.">
        <title>Leveraging single-cell genomics to expand the fungal tree of life.</title>
        <authorList>
            <person name="Ahrendt S.R."/>
            <person name="Quandt C.A."/>
            <person name="Ciobanu D."/>
            <person name="Clum A."/>
            <person name="Salamov A."/>
            <person name="Andreopoulos B."/>
            <person name="Cheng J.F."/>
            <person name="Woyke T."/>
            <person name="Pelin A."/>
            <person name="Henrissat B."/>
            <person name="Reynolds N.K."/>
            <person name="Benny G.L."/>
            <person name="Smith M.E."/>
            <person name="James T.Y."/>
            <person name="Grigoriev I.V."/>
        </authorList>
    </citation>
    <scope>NUCLEOTIDE SEQUENCE [LARGE SCALE GENOMIC DNA]</scope>
</reference>
<feature type="chain" id="PRO_5020471512" evidence="1">
    <location>
        <begin position="17"/>
        <end position="392"/>
    </location>
</feature>
<gene>
    <name evidence="2" type="ORF">BDK51DRAFT_51203</name>
</gene>
<evidence type="ECO:0000313" key="3">
    <source>
        <dbReference type="Proteomes" id="UP000269721"/>
    </source>
</evidence>
<dbReference type="Proteomes" id="UP000269721">
    <property type="component" value="Unassembled WGS sequence"/>
</dbReference>
<organism evidence="2 3">
    <name type="scientific">Blyttiomyces helicus</name>
    <dbReference type="NCBI Taxonomy" id="388810"/>
    <lineage>
        <taxon>Eukaryota</taxon>
        <taxon>Fungi</taxon>
        <taxon>Fungi incertae sedis</taxon>
        <taxon>Chytridiomycota</taxon>
        <taxon>Chytridiomycota incertae sedis</taxon>
        <taxon>Chytridiomycetes</taxon>
        <taxon>Chytridiomycetes incertae sedis</taxon>
        <taxon>Blyttiomyces</taxon>
    </lineage>
</organism>
<evidence type="ECO:0000256" key="1">
    <source>
        <dbReference type="SAM" id="SignalP"/>
    </source>
</evidence>
<protein>
    <submittedName>
        <fullName evidence="2">Uncharacterized protein</fullName>
    </submittedName>
</protein>
<feature type="signal peptide" evidence="1">
    <location>
        <begin position="1"/>
        <end position="16"/>
    </location>
</feature>
<evidence type="ECO:0000313" key="2">
    <source>
        <dbReference type="EMBL" id="RKO89144.1"/>
    </source>
</evidence>
<keyword evidence="3" id="KW-1185">Reference proteome</keyword>
<sequence>MAFAAFIGSMFFSVRPAWLVATGREVKAGGEGAEQRSALEEEVLARNAKKDAQRAAARALSPRKAESNPIIESAYLAPAGRPPLGFVPSKCRARKPHIKRGHDLFPSGTTAPPLLSRSSLALPAATPAVLAPPSPRYVHLTHTTHITHTHTLLPTLTHPALPTPSFSALLPPYEAANATATPVFLTAPFLTLLPGVLLCHAPGVDLEWVAHFPLINDDSGNDATWSRMMNSSQLGCDHNNSTQYPGYGFSTGIANSTCDPAEFGKIQIIMVPGGAEFPFGRKIQWTTKLTRAGASDRGVVGREAMLRRGRRRRTTRALEEEVNAKEAQRGAAGALASSLAIGGEHRIRQPWASNDPFRTPFDKLEDGTQHHLRLGLVEKYSSAWSSGRVGVA</sequence>
<dbReference type="AlphaFoldDB" id="A0A4P9W9Q6"/>
<proteinExistence type="predicted"/>
<name>A0A4P9W9Q6_9FUNG</name>